<proteinExistence type="predicted"/>
<dbReference type="PATRIC" id="fig|692370.5.peg.2332"/>
<dbReference type="PANTHER" id="PTHR37816:SF1">
    <property type="entry name" value="TOXIN"/>
    <property type="match status" value="1"/>
</dbReference>
<dbReference type="GO" id="GO:0016887">
    <property type="term" value="F:ATP hydrolysis activity"/>
    <property type="evidence" value="ECO:0007669"/>
    <property type="project" value="InterPro"/>
</dbReference>
<feature type="domain" description="ATPase AAA-type core" evidence="1">
    <location>
        <begin position="4"/>
        <end position="51"/>
    </location>
</feature>
<dbReference type="AlphaFoldDB" id="A0A1B2AFF2"/>
<protein>
    <submittedName>
        <fullName evidence="2">Topology modulation protein</fullName>
    </submittedName>
</protein>
<dbReference type="Pfam" id="PF00004">
    <property type="entry name" value="AAA"/>
    <property type="match status" value="1"/>
</dbReference>
<evidence type="ECO:0000313" key="3">
    <source>
        <dbReference type="Proteomes" id="UP000092932"/>
    </source>
</evidence>
<dbReference type="InterPro" id="IPR052922">
    <property type="entry name" value="Cytidylate_Kinase-2"/>
</dbReference>
<dbReference type="OrthoDB" id="7210594at2"/>
<dbReference type="InterPro" id="IPR027417">
    <property type="entry name" value="P-loop_NTPase"/>
</dbReference>
<dbReference type="STRING" id="692370.A6F68_02318"/>
<dbReference type="InterPro" id="IPR003959">
    <property type="entry name" value="ATPase_AAA_core"/>
</dbReference>
<sequence>MRRVLVIGSPGAGKSTFARALAARTGLPLVHLDAEFHLPGWVDRDPDEWRAKLDGILARDSWIIDGNYGGSMDRRLARADTAILLDYPTPLCLWRVIKRVTTLNGQVRPDAAPGCPERIDWAFLWYVAAFRNAKSPALERCLERFPGTVIRFRKPAEAQAFLDRLP</sequence>
<organism evidence="2 3">
    <name type="scientific">Tsuneonella dongtanensis</name>
    <dbReference type="NCBI Taxonomy" id="692370"/>
    <lineage>
        <taxon>Bacteria</taxon>
        <taxon>Pseudomonadati</taxon>
        <taxon>Pseudomonadota</taxon>
        <taxon>Alphaproteobacteria</taxon>
        <taxon>Sphingomonadales</taxon>
        <taxon>Erythrobacteraceae</taxon>
        <taxon>Tsuneonella</taxon>
    </lineage>
</organism>
<dbReference type="KEGG" id="ado:A6F68_02318"/>
<dbReference type="Gene3D" id="3.40.50.300">
    <property type="entry name" value="P-loop containing nucleotide triphosphate hydrolases"/>
    <property type="match status" value="1"/>
</dbReference>
<evidence type="ECO:0000313" key="2">
    <source>
        <dbReference type="EMBL" id="ANY20818.1"/>
    </source>
</evidence>
<reference evidence="2 3" key="1">
    <citation type="submission" date="2016-07" db="EMBL/GenBank/DDBJ databases">
        <title>Complete genome sequence of Altererythrobacter dongtanensis KCTC 22672, a type strain with esterase isolated from tidal flat.</title>
        <authorList>
            <person name="Cheng H."/>
            <person name="Wu Y.-H."/>
            <person name="Zhou P."/>
            <person name="Huo Y.-Y."/>
            <person name="Wang C.-S."/>
            <person name="Xu X.-W."/>
        </authorList>
    </citation>
    <scope>NUCLEOTIDE SEQUENCE [LARGE SCALE GENOMIC DNA]</scope>
    <source>
        <strain evidence="2 3">KCTC 22672</strain>
    </source>
</reference>
<name>A0A1B2AFF2_9SPHN</name>
<gene>
    <name evidence="2" type="ORF">A6F68_02318</name>
</gene>
<dbReference type="GO" id="GO:0005524">
    <property type="term" value="F:ATP binding"/>
    <property type="evidence" value="ECO:0007669"/>
    <property type="project" value="InterPro"/>
</dbReference>
<evidence type="ECO:0000259" key="1">
    <source>
        <dbReference type="Pfam" id="PF00004"/>
    </source>
</evidence>
<keyword evidence="3" id="KW-1185">Reference proteome</keyword>
<dbReference type="PANTHER" id="PTHR37816">
    <property type="entry name" value="YALI0E33011P"/>
    <property type="match status" value="1"/>
</dbReference>
<dbReference type="Proteomes" id="UP000092932">
    <property type="component" value="Chromosome"/>
</dbReference>
<dbReference type="SUPFAM" id="SSF52540">
    <property type="entry name" value="P-loop containing nucleoside triphosphate hydrolases"/>
    <property type="match status" value="1"/>
</dbReference>
<dbReference type="EMBL" id="CP016591">
    <property type="protein sequence ID" value="ANY20818.1"/>
    <property type="molecule type" value="Genomic_DNA"/>
</dbReference>
<dbReference type="RefSeq" id="WP_067680140.1">
    <property type="nucleotide sequence ID" value="NZ_CP016591.1"/>
</dbReference>
<accession>A0A1B2AFF2</accession>